<evidence type="ECO:0000313" key="2">
    <source>
        <dbReference type="EMBL" id="ADC65566.1"/>
    </source>
</evidence>
<dbReference type="GeneID" id="8778933"/>
<dbReference type="EMBL" id="CP001899">
    <property type="protein sequence ID" value="ADC65566.1"/>
    <property type="molecule type" value="Genomic_DNA"/>
</dbReference>
<dbReference type="OrthoDB" id="375801at2157"/>
<accession>D3RYK3</accession>
<keyword evidence="3" id="KW-1185">Reference proteome</keyword>
<dbReference type="Proteomes" id="UP000002613">
    <property type="component" value="Chromosome"/>
</dbReference>
<sequence>MEFKDFLENVKAFYKMGFVVSKTSVDLVKVAMDSYVGLYEVYLRQIVPSEIYENVKKALQLYTESQAKVFENFKKLLDQLEKQQDEIFARMAELGKAATGEKK</sequence>
<dbReference type="STRING" id="589924.Ferp_1415"/>
<protein>
    <submittedName>
        <fullName evidence="2">Uncharacterized protein</fullName>
    </submittedName>
</protein>
<proteinExistence type="predicted"/>
<feature type="coiled-coil region" evidence="1">
    <location>
        <begin position="70"/>
        <end position="97"/>
    </location>
</feature>
<dbReference type="PaxDb" id="589924-Ferp_1415"/>
<keyword evidence="1" id="KW-0175">Coiled coil</keyword>
<dbReference type="RefSeq" id="WP_012965909.1">
    <property type="nucleotide sequence ID" value="NC_013849.1"/>
</dbReference>
<name>D3RYK3_FERPA</name>
<dbReference type="AlphaFoldDB" id="D3RYK3"/>
<reference evidence="3" key="1">
    <citation type="submission" date="2010-02" db="EMBL/GenBank/DDBJ databases">
        <title>Complete sequence of Ferroglobus placidus DSM 10642.</title>
        <authorList>
            <consortium name="US DOE Joint Genome Institute"/>
            <person name="Lucas S."/>
            <person name="Copeland A."/>
            <person name="Lapidus A."/>
            <person name="Cheng J.-F."/>
            <person name="Bruce D."/>
            <person name="Goodwin L."/>
            <person name="Pitluck S."/>
            <person name="Saunders E."/>
            <person name="Brettin T."/>
            <person name="Detter J.C."/>
            <person name="Han C."/>
            <person name="Tapia R."/>
            <person name="Larimer F."/>
            <person name="Land M."/>
            <person name="Hauser L."/>
            <person name="Kyrpides N."/>
            <person name="Ivanova N."/>
            <person name="Holmes D."/>
            <person name="Lovley D."/>
            <person name="Kyrpides N."/>
            <person name="Anderson I.J."/>
            <person name="Woyke T."/>
        </authorList>
    </citation>
    <scope>NUCLEOTIDE SEQUENCE [LARGE SCALE GENOMIC DNA]</scope>
    <source>
        <strain evidence="3">DSM 10642 / AEDII12DO</strain>
    </source>
</reference>
<gene>
    <name evidence="2" type="ordered locus">Ferp_1415</name>
</gene>
<reference evidence="2 3" key="2">
    <citation type="journal article" date="2011" name="Stand. Genomic Sci.">
        <title>Complete genome sequence of Ferroglobus placidus AEDII12DO.</title>
        <authorList>
            <person name="Anderson I."/>
            <person name="Risso C."/>
            <person name="Holmes D."/>
            <person name="Lucas S."/>
            <person name="Copeland A."/>
            <person name="Lapidus A."/>
            <person name="Cheng J.F."/>
            <person name="Bruce D."/>
            <person name="Goodwin L."/>
            <person name="Pitluck S."/>
            <person name="Saunders E."/>
            <person name="Brettin T."/>
            <person name="Detter J.C."/>
            <person name="Han C."/>
            <person name="Tapia R."/>
            <person name="Larimer F."/>
            <person name="Land M."/>
            <person name="Hauser L."/>
            <person name="Woyke T."/>
            <person name="Lovley D."/>
            <person name="Kyrpides N."/>
            <person name="Ivanova N."/>
        </authorList>
    </citation>
    <scope>NUCLEOTIDE SEQUENCE [LARGE SCALE GENOMIC DNA]</scope>
    <source>
        <strain evidence="3">DSM 10642 / AEDII12DO</strain>
    </source>
</reference>
<evidence type="ECO:0000313" key="3">
    <source>
        <dbReference type="Proteomes" id="UP000002613"/>
    </source>
</evidence>
<organism evidence="2 3">
    <name type="scientific">Ferroglobus placidus (strain DSM 10642 / AEDII12DO)</name>
    <dbReference type="NCBI Taxonomy" id="589924"/>
    <lineage>
        <taxon>Archaea</taxon>
        <taxon>Methanobacteriati</taxon>
        <taxon>Methanobacteriota</taxon>
        <taxon>Archaeoglobi</taxon>
        <taxon>Archaeoglobales</taxon>
        <taxon>Archaeoglobaceae</taxon>
        <taxon>Ferroglobus</taxon>
    </lineage>
</organism>
<dbReference type="HOGENOM" id="CLU_2257240_0_0_2"/>
<dbReference type="KEGG" id="fpl:Ferp_1415"/>
<evidence type="ECO:0000256" key="1">
    <source>
        <dbReference type="SAM" id="Coils"/>
    </source>
</evidence>